<dbReference type="STRING" id="1794912.AXX12_11485"/>
<dbReference type="InterPro" id="IPR001851">
    <property type="entry name" value="ABC_transp_permease"/>
</dbReference>
<feature type="transmembrane region" description="Helical" evidence="6">
    <location>
        <begin position="32"/>
        <end position="50"/>
    </location>
</feature>
<keyword evidence="8" id="KW-1185">Reference proteome</keyword>
<dbReference type="Proteomes" id="UP000076268">
    <property type="component" value="Unassembled WGS sequence"/>
</dbReference>
<evidence type="ECO:0000256" key="4">
    <source>
        <dbReference type="ARBA" id="ARBA00022989"/>
    </source>
</evidence>
<feature type="transmembrane region" description="Helical" evidence="6">
    <location>
        <begin position="279"/>
        <end position="298"/>
    </location>
</feature>
<evidence type="ECO:0000313" key="7">
    <source>
        <dbReference type="EMBL" id="KYZ75813.1"/>
    </source>
</evidence>
<evidence type="ECO:0000256" key="1">
    <source>
        <dbReference type="ARBA" id="ARBA00004651"/>
    </source>
</evidence>
<dbReference type="PANTHER" id="PTHR30482">
    <property type="entry name" value="HIGH-AFFINITY BRANCHED-CHAIN AMINO ACID TRANSPORT SYSTEM PERMEASE"/>
    <property type="match status" value="1"/>
</dbReference>
<keyword evidence="5 6" id="KW-0472">Membrane</keyword>
<dbReference type="RefSeq" id="WP_082816866.1">
    <property type="nucleotide sequence ID" value="NZ_LSGP01000020.1"/>
</dbReference>
<feature type="transmembrane region" description="Helical" evidence="6">
    <location>
        <begin position="59"/>
        <end position="79"/>
    </location>
</feature>
<keyword evidence="2" id="KW-1003">Cell membrane</keyword>
<dbReference type="PANTHER" id="PTHR30482:SF10">
    <property type="entry name" value="HIGH-AFFINITY BRANCHED-CHAIN AMINO ACID TRANSPORT PROTEIN BRAE"/>
    <property type="match status" value="1"/>
</dbReference>
<evidence type="ECO:0000256" key="5">
    <source>
        <dbReference type="ARBA" id="ARBA00023136"/>
    </source>
</evidence>
<evidence type="ECO:0000256" key="2">
    <source>
        <dbReference type="ARBA" id="ARBA00022475"/>
    </source>
</evidence>
<feature type="transmembrane region" description="Helical" evidence="6">
    <location>
        <begin position="238"/>
        <end position="267"/>
    </location>
</feature>
<organism evidence="7 8">
    <name type="scientific">Anaerosporomusa subterranea</name>
    <dbReference type="NCBI Taxonomy" id="1794912"/>
    <lineage>
        <taxon>Bacteria</taxon>
        <taxon>Bacillati</taxon>
        <taxon>Bacillota</taxon>
        <taxon>Negativicutes</taxon>
        <taxon>Acetonemataceae</taxon>
        <taxon>Anaerosporomusa</taxon>
    </lineage>
</organism>
<comment type="caution">
    <text evidence="7">The sequence shown here is derived from an EMBL/GenBank/DDBJ whole genome shotgun (WGS) entry which is preliminary data.</text>
</comment>
<evidence type="ECO:0000256" key="6">
    <source>
        <dbReference type="SAM" id="Phobius"/>
    </source>
</evidence>
<protein>
    <recommendedName>
        <fullName evidence="9">Branched-chain amino acid ABC transporter permease</fullName>
    </recommendedName>
</protein>
<keyword evidence="4 6" id="KW-1133">Transmembrane helix</keyword>
<sequence>MKNMTVSSKLLSLLVAALFLFPLVYDDAYLMSVLVLACIYTVYVAAWDLLSGFTGQENFGFALFIGTGAYLVGFITKFGGGIAPLWGILLGGLAAASIGLALGIPCLRLKGPYLALATLAAAAIADRLAIIFSKYTGGEDGIYGVEFLTGDPLTDYYAALVFMVVSVSILYMIGRSHIGLLLKAIREDEAAAEAGGVNTTLYKVAAFVVSAWFGGMAGAFNAHYLGYVGPDAVLASHISLNIIIMAVVGGAGSIINAALGAFVLAVAADYLKHFGEYHLLIYTSLLILVLLFMPKGIFSTLGARLTTGSAVKGGGVHEHLGG</sequence>
<comment type="subcellular location">
    <subcellularLocation>
        <location evidence="1">Cell membrane</location>
        <topology evidence="1">Multi-pass membrane protein</topology>
    </subcellularLocation>
</comment>
<dbReference type="Pfam" id="PF02653">
    <property type="entry name" value="BPD_transp_2"/>
    <property type="match status" value="1"/>
</dbReference>
<keyword evidence="3 6" id="KW-0812">Transmembrane</keyword>
<dbReference type="OrthoDB" id="9789927at2"/>
<dbReference type="GO" id="GO:0005886">
    <property type="term" value="C:plasma membrane"/>
    <property type="evidence" value="ECO:0007669"/>
    <property type="project" value="UniProtKB-SubCell"/>
</dbReference>
<gene>
    <name evidence="7" type="ORF">AXX12_11485</name>
</gene>
<evidence type="ECO:0000313" key="8">
    <source>
        <dbReference type="Proteomes" id="UP000076268"/>
    </source>
</evidence>
<dbReference type="AlphaFoldDB" id="A0A154BP71"/>
<dbReference type="GO" id="GO:0015658">
    <property type="term" value="F:branched-chain amino acid transmembrane transporter activity"/>
    <property type="evidence" value="ECO:0007669"/>
    <property type="project" value="InterPro"/>
</dbReference>
<feature type="transmembrane region" description="Helical" evidence="6">
    <location>
        <begin position="85"/>
        <end position="107"/>
    </location>
</feature>
<dbReference type="CDD" id="cd06581">
    <property type="entry name" value="TM_PBP1_LivM_like"/>
    <property type="match status" value="1"/>
</dbReference>
<dbReference type="EMBL" id="LSGP01000020">
    <property type="protein sequence ID" value="KYZ75813.1"/>
    <property type="molecule type" value="Genomic_DNA"/>
</dbReference>
<proteinExistence type="predicted"/>
<reference evidence="7 8" key="1">
    <citation type="submission" date="2016-02" db="EMBL/GenBank/DDBJ databases">
        <title>Anaerosporomusa subterraneum gen. nov., sp. nov., a spore-forming obligate anaerobe isolated from saprolite.</title>
        <authorList>
            <person name="Choi J.K."/>
            <person name="Shah M."/>
            <person name="Yee N."/>
        </authorList>
    </citation>
    <scope>NUCLEOTIDE SEQUENCE [LARGE SCALE GENOMIC DNA]</scope>
    <source>
        <strain evidence="7 8">RU4</strain>
    </source>
</reference>
<feature type="transmembrane region" description="Helical" evidence="6">
    <location>
        <begin position="114"/>
        <end position="136"/>
    </location>
</feature>
<feature type="transmembrane region" description="Helical" evidence="6">
    <location>
        <begin position="204"/>
        <end position="226"/>
    </location>
</feature>
<evidence type="ECO:0008006" key="9">
    <source>
        <dbReference type="Google" id="ProtNLM"/>
    </source>
</evidence>
<feature type="transmembrane region" description="Helical" evidence="6">
    <location>
        <begin position="156"/>
        <end position="173"/>
    </location>
</feature>
<evidence type="ECO:0000256" key="3">
    <source>
        <dbReference type="ARBA" id="ARBA00022692"/>
    </source>
</evidence>
<accession>A0A154BP71</accession>
<name>A0A154BP71_ANASB</name>
<dbReference type="InterPro" id="IPR043428">
    <property type="entry name" value="LivM-like"/>
</dbReference>